<dbReference type="InterPro" id="IPR002190">
    <property type="entry name" value="MHD_dom"/>
</dbReference>
<dbReference type="InterPro" id="IPR041899">
    <property type="entry name" value="MAGE_WH2"/>
</dbReference>
<sequence>MPRSRINIAESNDEQGVAVFEEDIKPKSRRSSAIVDSDSEDGDDDDDAVRMFSSQAPEMSQDIRPARDTEKSNLLNLGEEAREKVLTDLLRLCLFKALAGQPINRSDCAKEAGLTDSRISNAAFEEVNIRLRNIFDFELKRIPAWMERMKNIPNRFKDRYYAINVLEDDSDNGAHSKTIHSIHKSAAVEKGLLMVVLALTYCKGEPTNDGSRWILDKDLYHLLHKIDENIHPDPPVPGLKRNRGTENKDGGEGMTPDVDIVLARFVDMDYLIREKATKQLMDVCSNAEDTSFFFCMGPRAVMEIGRRQVIYFCAEILDEEPDPTMLAELEHTEGVEDVPMTA</sequence>
<dbReference type="GO" id="GO:0005634">
    <property type="term" value="C:nucleus"/>
    <property type="evidence" value="ECO:0007669"/>
    <property type="project" value="TreeGrafter"/>
</dbReference>
<dbReference type="Pfam" id="PF01454">
    <property type="entry name" value="MAGE"/>
    <property type="match status" value="1"/>
</dbReference>
<protein>
    <recommendedName>
        <fullName evidence="2">MAGE domain-containing protein</fullName>
    </recommendedName>
</protein>
<gene>
    <name evidence="3" type="ORF">PTTT1_LOCUS41123</name>
</gene>
<dbReference type="InterPro" id="IPR037445">
    <property type="entry name" value="MAGE"/>
</dbReference>
<dbReference type="Gene3D" id="1.10.10.1200">
    <property type="entry name" value="MAGE homology domain, winged helix WH1 motif"/>
    <property type="match status" value="1"/>
</dbReference>
<dbReference type="InterPro" id="IPR041898">
    <property type="entry name" value="MAGE_WH1"/>
</dbReference>
<dbReference type="PANTHER" id="PTHR11736:SF14">
    <property type="entry name" value="NSE3 HOMOLOG, SMC5-SMC6 COMPLEX COMPONENT"/>
    <property type="match status" value="1"/>
</dbReference>
<feature type="compositionally biased region" description="Acidic residues" evidence="1">
    <location>
        <begin position="37"/>
        <end position="47"/>
    </location>
</feature>
<accession>A0A8J9TUS5</accession>
<feature type="region of interest" description="Disordered" evidence="1">
    <location>
        <begin position="233"/>
        <end position="253"/>
    </location>
</feature>
<dbReference type="PANTHER" id="PTHR11736">
    <property type="entry name" value="MELANOMA-ASSOCIATED ANTIGEN MAGE ANTIGEN"/>
    <property type="match status" value="1"/>
</dbReference>
<dbReference type="AlphaFoldDB" id="A0A8J9TUS5"/>
<feature type="domain" description="MAGE" evidence="2">
    <location>
        <begin position="89"/>
        <end position="309"/>
    </location>
</feature>
<name>A0A8J9TUS5_PHATR</name>
<evidence type="ECO:0000313" key="3">
    <source>
        <dbReference type="EMBL" id="CAG9289273.1"/>
    </source>
</evidence>
<feature type="region of interest" description="Disordered" evidence="1">
    <location>
        <begin position="17"/>
        <end position="49"/>
    </location>
</feature>
<evidence type="ECO:0000256" key="1">
    <source>
        <dbReference type="SAM" id="MobiDB-lite"/>
    </source>
</evidence>
<dbReference type="SMART" id="SM01373">
    <property type="entry name" value="MAGE"/>
    <property type="match status" value="1"/>
</dbReference>
<evidence type="ECO:0000259" key="2">
    <source>
        <dbReference type="SMART" id="SM01373"/>
    </source>
</evidence>
<reference evidence="3" key="1">
    <citation type="submission" date="2022-02" db="EMBL/GenBank/DDBJ databases">
        <authorList>
            <person name="Giguere J D."/>
        </authorList>
    </citation>
    <scope>NUCLEOTIDE SEQUENCE</scope>
    <source>
        <strain evidence="3">CCAP 1055/1</strain>
    </source>
</reference>
<dbReference type="Proteomes" id="UP000836788">
    <property type="component" value="Chromosome 4"/>
</dbReference>
<organism evidence="3">
    <name type="scientific">Phaeodactylum tricornutum</name>
    <name type="common">Diatom</name>
    <dbReference type="NCBI Taxonomy" id="2850"/>
    <lineage>
        <taxon>Eukaryota</taxon>
        <taxon>Sar</taxon>
        <taxon>Stramenopiles</taxon>
        <taxon>Ochrophyta</taxon>
        <taxon>Bacillariophyta</taxon>
        <taxon>Bacillariophyceae</taxon>
        <taxon>Bacillariophycidae</taxon>
        <taxon>Naviculales</taxon>
        <taxon>Phaeodactylaceae</taxon>
        <taxon>Phaeodactylum</taxon>
    </lineage>
</organism>
<dbReference type="Gene3D" id="1.10.10.1210">
    <property type="entry name" value="MAGE homology domain, winged helix WH2 motif"/>
    <property type="match status" value="1"/>
</dbReference>
<dbReference type="EMBL" id="OU594945">
    <property type="protein sequence ID" value="CAG9289273.1"/>
    <property type="molecule type" value="Genomic_DNA"/>
</dbReference>
<proteinExistence type="predicted"/>